<keyword evidence="12" id="KW-1185">Reference proteome</keyword>
<evidence type="ECO:0000256" key="10">
    <source>
        <dbReference type="PROSITE-ProRule" id="PRU00339"/>
    </source>
</evidence>
<dbReference type="PROSITE" id="PS50005">
    <property type="entry name" value="TPR"/>
    <property type="match status" value="4"/>
</dbReference>
<keyword evidence="7" id="KW-0496">Mitochondrion</keyword>
<dbReference type="Pfam" id="PF13432">
    <property type="entry name" value="TPR_16"/>
    <property type="match status" value="2"/>
</dbReference>
<evidence type="ECO:0000256" key="2">
    <source>
        <dbReference type="ARBA" id="ARBA00022692"/>
    </source>
</evidence>
<keyword evidence="8" id="KW-0472">Membrane</keyword>
<dbReference type="GO" id="GO:0005741">
    <property type="term" value="C:mitochondrial outer membrane"/>
    <property type="evidence" value="ECO:0007669"/>
    <property type="project" value="UniProtKB-SubCell"/>
</dbReference>
<keyword evidence="3" id="KW-0677">Repeat</keyword>
<dbReference type="SUPFAM" id="SSF48452">
    <property type="entry name" value="TPR-like"/>
    <property type="match status" value="1"/>
</dbReference>
<dbReference type="Proteomes" id="UP001209570">
    <property type="component" value="Unassembled WGS sequence"/>
</dbReference>
<accession>A0AAD5Q841</accession>
<evidence type="ECO:0000256" key="8">
    <source>
        <dbReference type="ARBA" id="ARBA00023136"/>
    </source>
</evidence>
<evidence type="ECO:0000256" key="7">
    <source>
        <dbReference type="ARBA" id="ARBA00023128"/>
    </source>
</evidence>
<dbReference type="PANTHER" id="PTHR46208">
    <property type="entry name" value="MITOCHONDRIAL IMPORT RECEPTOR SUBUNIT TOM70"/>
    <property type="match status" value="1"/>
</dbReference>
<dbReference type="SMART" id="SM00028">
    <property type="entry name" value="TPR"/>
    <property type="match status" value="7"/>
</dbReference>
<dbReference type="EMBL" id="JAKCXM010000171">
    <property type="protein sequence ID" value="KAJ0399798.1"/>
    <property type="molecule type" value="Genomic_DNA"/>
</dbReference>
<evidence type="ECO:0000256" key="1">
    <source>
        <dbReference type="ARBA" id="ARBA00004572"/>
    </source>
</evidence>
<evidence type="ECO:0000256" key="6">
    <source>
        <dbReference type="ARBA" id="ARBA00022989"/>
    </source>
</evidence>
<dbReference type="AlphaFoldDB" id="A0AAD5Q841"/>
<protein>
    <submittedName>
        <fullName evidence="11">Uncharacterized protein</fullName>
    </submittedName>
</protein>
<feature type="repeat" description="TPR" evidence="10">
    <location>
        <begin position="261"/>
        <end position="294"/>
    </location>
</feature>
<comment type="subcellular location">
    <subcellularLocation>
        <location evidence="1">Mitochondrion outer membrane</location>
        <topology evidence="1">Single-pass membrane protein</topology>
    </subcellularLocation>
</comment>
<proteinExistence type="inferred from homology"/>
<sequence length="396" mass="44063">MQHYVTAFILDGSRSTEHAAAIDRAARLVGRNAARDIFRSMIVQHELPTKWLVQSYFDSFEHDVDYSICVPLEVEKNLSADSSTQSAEQLVYRAVHYKRKQEYDHAQASITAAVGREFADETIRAVALNLHASFLYVVGDVHAAVDAISEAIELNPSSVNALVKKGGFLSEVGDMESAQACFDAALELDPNEADVYLHMGQKELLEGKFYEAVQCLRRSISRSEALPVTHVSYGMALYKSGSSYQAVDVFEEAARAFPNSPEVHLFYGEVLADQGDYAGAMKHFLRSFELSPLCPLPFLNAGRVYVSTNDPLRAIAHFEQALAIDPRCSSAHLDIAQVLFAQGRTTEAFEHFDLAARCCRFLPEVEEVCAAKEMARMQERVTDILGVDLRHIMRSK</sequence>
<name>A0AAD5Q841_PYTIN</name>
<evidence type="ECO:0000256" key="3">
    <source>
        <dbReference type="ARBA" id="ARBA00022737"/>
    </source>
</evidence>
<dbReference type="Gene3D" id="1.25.40.10">
    <property type="entry name" value="Tetratricopeptide repeat domain"/>
    <property type="match status" value="1"/>
</dbReference>
<keyword evidence="4" id="KW-1000">Mitochondrion outer membrane</keyword>
<feature type="repeat" description="TPR" evidence="10">
    <location>
        <begin position="125"/>
        <end position="158"/>
    </location>
</feature>
<dbReference type="Pfam" id="PF13181">
    <property type="entry name" value="TPR_8"/>
    <property type="match status" value="1"/>
</dbReference>
<comment type="similarity">
    <text evidence="9">Belongs to the Tom70 family.</text>
</comment>
<evidence type="ECO:0000313" key="12">
    <source>
        <dbReference type="Proteomes" id="UP001209570"/>
    </source>
</evidence>
<dbReference type="InterPro" id="IPR011990">
    <property type="entry name" value="TPR-like_helical_dom_sf"/>
</dbReference>
<comment type="caution">
    <text evidence="11">The sequence shown here is derived from an EMBL/GenBank/DDBJ whole genome shotgun (WGS) entry which is preliminary data.</text>
</comment>
<dbReference type="InterPro" id="IPR019734">
    <property type="entry name" value="TPR_rpt"/>
</dbReference>
<dbReference type="PANTHER" id="PTHR46208:SF1">
    <property type="entry name" value="MITOCHONDRIAL IMPORT RECEPTOR SUBUNIT TOM70"/>
    <property type="match status" value="1"/>
</dbReference>
<feature type="repeat" description="TPR" evidence="10">
    <location>
        <begin position="159"/>
        <end position="192"/>
    </location>
</feature>
<reference evidence="11" key="1">
    <citation type="submission" date="2021-12" db="EMBL/GenBank/DDBJ databases">
        <title>Prjna785345.</title>
        <authorList>
            <person name="Rujirawat T."/>
            <person name="Krajaejun T."/>
        </authorList>
    </citation>
    <scope>NUCLEOTIDE SEQUENCE</scope>
    <source>
        <strain evidence="11">Pi057C3</strain>
    </source>
</reference>
<keyword evidence="2" id="KW-0812">Transmembrane</keyword>
<organism evidence="11 12">
    <name type="scientific">Pythium insidiosum</name>
    <name type="common">Pythiosis disease agent</name>
    <dbReference type="NCBI Taxonomy" id="114742"/>
    <lineage>
        <taxon>Eukaryota</taxon>
        <taxon>Sar</taxon>
        <taxon>Stramenopiles</taxon>
        <taxon>Oomycota</taxon>
        <taxon>Peronosporomycetes</taxon>
        <taxon>Pythiales</taxon>
        <taxon>Pythiaceae</taxon>
        <taxon>Pythium</taxon>
    </lineage>
</organism>
<evidence type="ECO:0000256" key="4">
    <source>
        <dbReference type="ARBA" id="ARBA00022787"/>
    </source>
</evidence>
<evidence type="ECO:0000256" key="5">
    <source>
        <dbReference type="ARBA" id="ARBA00022803"/>
    </source>
</evidence>
<gene>
    <name evidence="11" type="ORF">P43SY_002943</name>
</gene>
<keyword evidence="6" id="KW-1133">Transmembrane helix</keyword>
<feature type="repeat" description="TPR" evidence="10">
    <location>
        <begin position="295"/>
        <end position="328"/>
    </location>
</feature>
<evidence type="ECO:0000256" key="9">
    <source>
        <dbReference type="ARBA" id="ARBA00038030"/>
    </source>
</evidence>
<keyword evidence="5 10" id="KW-0802">TPR repeat</keyword>
<evidence type="ECO:0000313" key="11">
    <source>
        <dbReference type="EMBL" id="KAJ0399798.1"/>
    </source>
</evidence>